<dbReference type="SUPFAM" id="SSF56281">
    <property type="entry name" value="Metallo-hydrolase/oxidoreductase"/>
    <property type="match status" value="1"/>
</dbReference>
<reference evidence="2 3" key="1">
    <citation type="submission" date="2016-10" db="EMBL/GenBank/DDBJ databases">
        <authorList>
            <person name="de Groot N.N."/>
        </authorList>
    </citation>
    <scope>NUCLEOTIDE SEQUENCE [LARGE SCALE GENOMIC DNA]</scope>
    <source>
        <strain evidence="3">P4-7,KCTC 19426,CECT 7604</strain>
    </source>
</reference>
<dbReference type="RefSeq" id="WP_090474909.1">
    <property type="nucleotide sequence ID" value="NZ_LT629710.1"/>
</dbReference>
<proteinExistence type="predicted"/>
<keyword evidence="3" id="KW-1185">Reference proteome</keyword>
<dbReference type="EMBL" id="LT629710">
    <property type="protein sequence ID" value="SDO48100.1"/>
    <property type="molecule type" value="Genomic_DNA"/>
</dbReference>
<name>A0A1H0JWV6_9ACTN</name>
<organism evidence="2 3">
    <name type="scientific">Nakamurella panacisegetis</name>
    <dbReference type="NCBI Taxonomy" id="1090615"/>
    <lineage>
        <taxon>Bacteria</taxon>
        <taxon>Bacillati</taxon>
        <taxon>Actinomycetota</taxon>
        <taxon>Actinomycetes</taxon>
        <taxon>Nakamurellales</taxon>
        <taxon>Nakamurellaceae</taxon>
        <taxon>Nakamurella</taxon>
    </lineage>
</organism>
<feature type="compositionally biased region" description="Pro residues" evidence="1">
    <location>
        <begin position="60"/>
        <end position="71"/>
    </location>
</feature>
<dbReference type="Proteomes" id="UP000198741">
    <property type="component" value="Chromosome I"/>
</dbReference>
<dbReference type="STRING" id="1090615.SAMN04515671_1076"/>
<evidence type="ECO:0008006" key="4">
    <source>
        <dbReference type="Google" id="ProtNLM"/>
    </source>
</evidence>
<sequence length="1028" mass="109385">MPYAPQERADRPPAPSGRPAPARARPDPHQLIQLQRQAGNRATVARVQQAQATVQRDGPGGPPGPTPPGPTTPGTAAAGLDQTSAAALITAGLVLDDGDRGLLVQGFPQGFTVGPPQPVILGMQFGTRLDGFRTNAFRLTTVAPAVGQGVEAWIFQPGKGRAILVSSIGGGSVLMDAGAGQTSSITAPSVLKLANAIGAVATGVTGVPERIILSHADTDHYNAARALMTNAGFAATTIQVAMEQVRGAGAGAWSTMSLTAQPTQRVLEINVTGGGGSVHVNRIVIGNMELTEYRSVAAHQNLMDASRTTYNRNHTSPVTVVRDLVNGQRMLFTADANGRQFDEIVNAVGDSGLRLILGSEGHNLKLMEAPHHFGEQSGPDARGMINMLQLAYESGNGDLRLVGQTTTNFAAKPSSTYNFLDTAGVSPEKIEGDPSPAGQAQAVRARGSALARVTVDMQGAQTAISALQANDTPLRDAYRKLAAISNMLSETAALRASLSGGDAPAAMLSSLTATETDLQNRQTQLRTATDTIWNEMRTAEAGVGGVRTSADMTQVTAALQQLAATLPEHDTQLTQAANDLVAHGQGLSLYSRLSYNSVRIIQAMQADNVEELFKARAETNDLWRAAKGVLGTAVVHEHVKSAWAATQAEWTPEKFEARTAEMSAMVAQREMSAEFRTVLSETLARQIELNEVVARAETSGRAIYAPGGQIVTPTSTRVGAAGLAAIEVVRIGLDCISQYRAGAAAAEARRARSARTGMAAMNWWLRLGITPQIALAKMSSWDNTEANIVFDGDQATAMKAALSEQEIPGVPDFTAAVVTGVPGDDLRHLVHRAVAELSNLQDWTRFVTGYPAGPLLENFGINWGVRLWSREDKKYGYIDVDGLSPGLGLELTRLYEQLKKGQQVTFDDQAAAAGANGVKSVKDTAWFFGADRRVDVYTAGGSPRRIDFDDDKPRFLKEEETSYPVRLDGPLIKVKAVDVPTYERLSSYYWVHQEGEVADEGGNHPNLVVTPNVEGYAYVRPGQLIDAD</sequence>
<gene>
    <name evidence="2" type="ORF">SAMN04515671_1076</name>
</gene>
<accession>A0A1H0JWV6</accession>
<dbReference type="AlphaFoldDB" id="A0A1H0JWV6"/>
<dbReference type="Gene3D" id="3.60.15.10">
    <property type="entry name" value="Ribonuclease Z/Hydroxyacylglutathione hydrolase-like"/>
    <property type="match status" value="1"/>
</dbReference>
<protein>
    <recommendedName>
        <fullName evidence="4">Metallo-beta-lactamase superfamily protein</fullName>
    </recommendedName>
</protein>
<feature type="compositionally biased region" description="Low complexity" evidence="1">
    <location>
        <begin position="41"/>
        <end position="56"/>
    </location>
</feature>
<evidence type="ECO:0000256" key="1">
    <source>
        <dbReference type="SAM" id="MobiDB-lite"/>
    </source>
</evidence>
<evidence type="ECO:0000313" key="3">
    <source>
        <dbReference type="Proteomes" id="UP000198741"/>
    </source>
</evidence>
<evidence type="ECO:0000313" key="2">
    <source>
        <dbReference type="EMBL" id="SDO48100.1"/>
    </source>
</evidence>
<dbReference type="InterPro" id="IPR036866">
    <property type="entry name" value="RibonucZ/Hydroxyglut_hydro"/>
</dbReference>
<dbReference type="OrthoDB" id="9153660at2"/>
<feature type="region of interest" description="Disordered" evidence="1">
    <location>
        <begin position="1"/>
        <end position="78"/>
    </location>
</feature>